<dbReference type="InterPro" id="IPR032875">
    <property type="entry name" value="Succ_CoA_lig_flav_dom"/>
</dbReference>
<keyword evidence="2" id="KW-0012">Acyltransferase</keyword>
<dbReference type="EMBL" id="JBHTAJ010000007">
    <property type="protein sequence ID" value="MFC7178990.1"/>
    <property type="molecule type" value="Genomic_DNA"/>
</dbReference>
<accession>A0ABW2FTN2</accession>
<dbReference type="Proteomes" id="UP001596435">
    <property type="component" value="Unassembled WGS sequence"/>
</dbReference>
<dbReference type="Pfam" id="PF19045">
    <property type="entry name" value="Ligase_CoA_2"/>
    <property type="match status" value="1"/>
</dbReference>
<dbReference type="InterPro" id="IPR043938">
    <property type="entry name" value="Ligase_CoA_dom"/>
</dbReference>
<keyword evidence="2" id="KW-0808">Transferase</keyword>
<evidence type="ECO:0000259" key="1">
    <source>
        <dbReference type="PROSITE" id="PS51186"/>
    </source>
</evidence>
<dbReference type="PANTHER" id="PTHR42793">
    <property type="entry name" value="COA BINDING DOMAIN CONTAINING PROTEIN"/>
    <property type="match status" value="1"/>
</dbReference>
<proteinExistence type="predicted"/>
<dbReference type="Pfam" id="PF13607">
    <property type="entry name" value="Succ_CoA_lig"/>
    <property type="match status" value="1"/>
</dbReference>
<reference evidence="3" key="1">
    <citation type="journal article" date="2019" name="Int. J. Syst. Evol. Microbiol.">
        <title>The Global Catalogue of Microorganisms (GCM) 10K type strain sequencing project: providing services to taxonomists for standard genome sequencing and annotation.</title>
        <authorList>
            <consortium name="The Broad Institute Genomics Platform"/>
            <consortium name="The Broad Institute Genome Sequencing Center for Infectious Disease"/>
            <person name="Wu L."/>
            <person name="Ma J."/>
        </authorList>
    </citation>
    <scope>NUCLEOTIDE SEQUENCE [LARGE SCALE GENOMIC DNA]</scope>
    <source>
        <strain evidence="3">CGMCC 1.12859</strain>
    </source>
</reference>
<dbReference type="PANTHER" id="PTHR42793:SF1">
    <property type="entry name" value="PEPTIDYL-LYSINE N-ACETYLTRANSFERASE PATZ"/>
    <property type="match status" value="1"/>
</dbReference>
<dbReference type="SUPFAM" id="SSF51735">
    <property type="entry name" value="NAD(P)-binding Rossmann-fold domains"/>
    <property type="match status" value="1"/>
</dbReference>
<protein>
    <submittedName>
        <fullName evidence="2">GNAT family N-acetyltransferase</fullName>
        <ecNumber evidence="2">2.3.1.-</ecNumber>
    </submittedName>
</protein>
<dbReference type="InterPro" id="IPR000182">
    <property type="entry name" value="GNAT_dom"/>
</dbReference>
<dbReference type="Gene3D" id="3.30.1490.20">
    <property type="entry name" value="ATP-grasp fold, A domain"/>
    <property type="match status" value="1"/>
</dbReference>
<dbReference type="InterPro" id="IPR016102">
    <property type="entry name" value="Succinyl-CoA_synth-like"/>
</dbReference>
<evidence type="ECO:0000313" key="3">
    <source>
        <dbReference type="Proteomes" id="UP001596435"/>
    </source>
</evidence>
<dbReference type="Gene3D" id="3.40.50.261">
    <property type="entry name" value="Succinyl-CoA synthetase domains"/>
    <property type="match status" value="2"/>
</dbReference>
<dbReference type="InterPro" id="IPR013815">
    <property type="entry name" value="ATP_grasp_subdomain_1"/>
</dbReference>
<dbReference type="InterPro" id="IPR003781">
    <property type="entry name" value="CoA-bd"/>
</dbReference>
<organism evidence="2 3">
    <name type="scientific">Kitasatospora paranensis</name>
    <dbReference type="NCBI Taxonomy" id="258053"/>
    <lineage>
        <taxon>Bacteria</taxon>
        <taxon>Bacillati</taxon>
        <taxon>Actinomycetota</taxon>
        <taxon>Actinomycetes</taxon>
        <taxon>Kitasatosporales</taxon>
        <taxon>Streptomycetaceae</taxon>
        <taxon>Kitasatospora</taxon>
    </lineage>
</organism>
<dbReference type="Pfam" id="PF13549">
    <property type="entry name" value="ATP-grasp_5"/>
    <property type="match status" value="1"/>
</dbReference>
<dbReference type="SUPFAM" id="SSF55729">
    <property type="entry name" value="Acyl-CoA N-acyltransferases (Nat)"/>
    <property type="match status" value="1"/>
</dbReference>
<dbReference type="RefSeq" id="WP_345704865.1">
    <property type="nucleotide sequence ID" value="NZ_BAABKV010000001.1"/>
</dbReference>
<keyword evidence="3" id="KW-1185">Reference proteome</keyword>
<dbReference type="SUPFAM" id="SSF56059">
    <property type="entry name" value="Glutathione synthetase ATP-binding domain-like"/>
    <property type="match status" value="1"/>
</dbReference>
<dbReference type="Pfam" id="PF00583">
    <property type="entry name" value="Acetyltransf_1"/>
    <property type="match status" value="1"/>
</dbReference>
<gene>
    <name evidence="2" type="ORF">ACFQMG_05355</name>
</gene>
<dbReference type="EC" id="2.3.1.-" evidence="2"/>
<name>A0ABW2FTN2_9ACTN</name>
<dbReference type="SUPFAM" id="SSF52210">
    <property type="entry name" value="Succinyl-CoA synthetase domains"/>
    <property type="match status" value="2"/>
</dbReference>
<dbReference type="Gene3D" id="3.30.470.20">
    <property type="entry name" value="ATP-grasp fold, B domain"/>
    <property type="match status" value="1"/>
</dbReference>
<dbReference type="InterPro" id="IPR036291">
    <property type="entry name" value="NAD(P)-bd_dom_sf"/>
</dbReference>
<feature type="domain" description="N-acetyltransferase" evidence="1">
    <location>
        <begin position="21"/>
        <end position="174"/>
    </location>
</feature>
<evidence type="ECO:0000313" key="2">
    <source>
        <dbReference type="EMBL" id="MFC7178990.1"/>
    </source>
</evidence>
<dbReference type="SMART" id="SM00881">
    <property type="entry name" value="CoA_binding"/>
    <property type="match status" value="1"/>
</dbReference>
<dbReference type="PROSITE" id="PS51186">
    <property type="entry name" value="GNAT"/>
    <property type="match status" value="1"/>
</dbReference>
<dbReference type="Pfam" id="PF13380">
    <property type="entry name" value="CoA_binding_2"/>
    <property type="match status" value="1"/>
</dbReference>
<dbReference type="Gene3D" id="3.40.630.30">
    <property type="match status" value="1"/>
</dbReference>
<dbReference type="InterPro" id="IPR016181">
    <property type="entry name" value="Acyl_CoA_acyltransferase"/>
</dbReference>
<dbReference type="Gene3D" id="3.40.50.720">
    <property type="entry name" value="NAD(P)-binding Rossmann-like Domain"/>
    <property type="match status" value="1"/>
</dbReference>
<dbReference type="GO" id="GO:0016746">
    <property type="term" value="F:acyltransferase activity"/>
    <property type="evidence" value="ECO:0007669"/>
    <property type="project" value="UniProtKB-KW"/>
</dbReference>
<comment type="caution">
    <text evidence="2">The sequence shown here is derived from an EMBL/GenBank/DDBJ whole genome shotgun (WGS) entry which is preliminary data.</text>
</comment>
<sequence length="911" mass="94969">MSAIEDRPFSAEVLLSDGTTALIRPLGPADHDAVHALHAVRMSEASRRQRFFGASRLAPRMAADRLCGPPRPGLLALGAWVDGALVGEADCESVDGRCDTAELALAVADDWQHHGVGTLLVEHLVHVARERGVRELAADTLAGNRAVQQLFSDLGLPVHRHLEHGEITVRVPIDEDDEHYREAVDERGRTADIASLTALLRPGSVAVVGASRRPGSVGRAVLAKIREGGFTGDLWAVNPHAEEIAGEAAFPAIAALPGVPDLAVLAVPAAAVPGAAEECGRAGVRALLVLTSGLAPDEARDLVDSCRRHSMRLVGPNSLGIAQTDPAVQLDAEFGGAFPLPGTAGVAVQSGGVGIALLARLAWLGIGASSFVSLGDKYDVSGNDLLRWWEGDGHTDLALLHLESFGNPRAFSRTARRVTRRFPVLTVDAGRSAAGRRGAASHTAAAATPTVTREALFRQAGITATRSIAELVETAALLHAQPLPAPRGSVVVVSNAGGIGILAADACADAGLLLPELPADLAAALRAVLPAGANAGNPVDTTAAADPAAIQACTDLLARHPAVDALLICLVPTALAGGAAHEALWALREGPARRRVPLAVVQADQQVPVCHVSCVGGGMLPSYADPAAAARALAHARDRAAWLAEPVAVPAAAPRADTATARQLVDDFLRSRPGGGWLDPGRTADLLACYGLPMTVSYWARDEDEVLHAARTLCTQGHDGRIALKAYWPDQVHKSRAGAVRTGLAGEAEIRAAYRGFAERYGRRMDGAVLQPMAAPGLELLAGVVQDQVFGPLVVLGLGGTAADVLDDRSARLAPLTEHDLTTMVSELRSAPLLTGAAGGPPLDVAAVRRTLAGLSRMASDLPQLAEADLNPLIARPDGLLGVDARIRLEPRHAIDPHLRRLRRPATTEEH</sequence>
<dbReference type="CDD" id="cd04301">
    <property type="entry name" value="NAT_SF"/>
    <property type="match status" value="1"/>
</dbReference>